<dbReference type="Pfam" id="PF04588">
    <property type="entry name" value="HIG_1_N"/>
    <property type="match status" value="1"/>
</dbReference>
<keyword evidence="2 4" id="KW-1133">Transmembrane helix</keyword>
<protein>
    <submittedName>
        <fullName evidence="6">Twin transmembrane helix small protein</fullName>
    </submittedName>
</protein>
<gene>
    <name evidence="6" type="ORF">GCM10023209_20680</name>
</gene>
<dbReference type="InterPro" id="IPR007667">
    <property type="entry name" value="Hypoxia_induced_domain"/>
</dbReference>
<feature type="transmembrane region" description="Helical" evidence="4">
    <location>
        <begin position="44"/>
        <end position="63"/>
    </location>
</feature>
<dbReference type="EMBL" id="BAABHW010000002">
    <property type="protein sequence ID" value="GAA5074022.1"/>
    <property type="molecule type" value="Genomic_DNA"/>
</dbReference>
<reference evidence="7" key="1">
    <citation type="journal article" date="2019" name="Int. J. Syst. Evol. Microbiol.">
        <title>The Global Catalogue of Microorganisms (GCM) 10K type strain sequencing project: providing services to taxonomists for standard genome sequencing and annotation.</title>
        <authorList>
            <consortium name="The Broad Institute Genomics Platform"/>
            <consortium name="The Broad Institute Genome Sequencing Center for Infectious Disease"/>
            <person name="Wu L."/>
            <person name="Ma J."/>
        </authorList>
    </citation>
    <scope>NUCLEOTIDE SEQUENCE [LARGE SCALE GENOMIC DNA]</scope>
    <source>
        <strain evidence="7">JCM 18015</strain>
    </source>
</reference>
<evidence type="ECO:0000313" key="6">
    <source>
        <dbReference type="EMBL" id="GAA5074022.1"/>
    </source>
</evidence>
<evidence type="ECO:0000256" key="4">
    <source>
        <dbReference type="SAM" id="Phobius"/>
    </source>
</evidence>
<evidence type="ECO:0000313" key="7">
    <source>
        <dbReference type="Proteomes" id="UP001499910"/>
    </source>
</evidence>
<evidence type="ECO:0000256" key="3">
    <source>
        <dbReference type="ARBA" id="ARBA00023136"/>
    </source>
</evidence>
<evidence type="ECO:0000256" key="1">
    <source>
        <dbReference type="ARBA" id="ARBA00022692"/>
    </source>
</evidence>
<keyword evidence="7" id="KW-1185">Reference proteome</keyword>
<organism evidence="6 7">
    <name type="scientific">[Roseibacterium] beibuensis</name>
    <dbReference type="NCBI Taxonomy" id="1193142"/>
    <lineage>
        <taxon>Bacteria</taxon>
        <taxon>Pseudomonadati</taxon>
        <taxon>Pseudomonadota</taxon>
        <taxon>Alphaproteobacteria</taxon>
        <taxon>Rhodobacterales</taxon>
        <taxon>Roseobacteraceae</taxon>
        <taxon>Roseicyclus</taxon>
    </lineage>
</organism>
<dbReference type="PROSITE" id="PS51503">
    <property type="entry name" value="HIG1"/>
    <property type="match status" value="1"/>
</dbReference>
<keyword evidence="1 4" id="KW-0812">Transmembrane</keyword>
<feature type="domain" description="HIG1" evidence="5">
    <location>
        <begin position="1"/>
        <end position="69"/>
    </location>
</feature>
<proteinExistence type="predicted"/>
<comment type="caution">
    <text evidence="6">The sequence shown here is derived from an EMBL/GenBank/DDBJ whole genome shotgun (WGS) entry which is preliminary data.</text>
</comment>
<keyword evidence="3 4" id="KW-0472">Membrane</keyword>
<sequence>MTTDPLFIVALLACIVVLVILLMGINSFRKGGVEGSKQSNKFMVWRLIAQFVAVVLIAAFVFFRGQSGG</sequence>
<name>A0ABP9L9P6_9RHOB</name>
<evidence type="ECO:0000256" key="2">
    <source>
        <dbReference type="ARBA" id="ARBA00022989"/>
    </source>
</evidence>
<evidence type="ECO:0000259" key="5">
    <source>
        <dbReference type="PROSITE" id="PS51503"/>
    </source>
</evidence>
<accession>A0ABP9L9P6</accession>
<feature type="transmembrane region" description="Helical" evidence="4">
    <location>
        <begin position="6"/>
        <end position="23"/>
    </location>
</feature>
<dbReference type="Proteomes" id="UP001499910">
    <property type="component" value="Unassembled WGS sequence"/>
</dbReference>
<dbReference type="NCBIfam" id="NF033233">
    <property type="entry name" value="twin_helix"/>
    <property type="match status" value="1"/>
</dbReference>
<dbReference type="RefSeq" id="WP_259554048.1">
    <property type="nucleotide sequence ID" value="NZ_BAABHW010000002.1"/>
</dbReference>